<dbReference type="InterPro" id="IPR008390">
    <property type="entry name" value="AWPM-19"/>
</dbReference>
<sequence>MVDNLKPVALFLLMLNLCMYLIIAIIGGWAVNLAIDRGFIIGTALLCCSPGTSKP</sequence>
<evidence type="ECO:0008006" key="4">
    <source>
        <dbReference type="Google" id="ProtNLM"/>
    </source>
</evidence>
<keyword evidence="1" id="KW-1133">Transmembrane helix</keyword>
<reference evidence="2" key="4">
    <citation type="submission" date="2019-03" db="UniProtKB">
        <authorList>
            <consortium name="EnsemblPlants"/>
        </authorList>
    </citation>
    <scope>IDENTIFICATION</scope>
</reference>
<keyword evidence="3" id="KW-1185">Reference proteome</keyword>
<protein>
    <recommendedName>
        <fullName evidence="4">Copper transporter</fullName>
    </recommendedName>
</protein>
<dbReference type="Gramene" id="AET3Gv20388800.2">
    <property type="protein sequence ID" value="AET3Gv20388800.2"/>
    <property type="gene ID" value="AET3Gv20388800"/>
</dbReference>
<reference evidence="3" key="1">
    <citation type="journal article" date="2014" name="Science">
        <title>Ancient hybridizations among the ancestral genomes of bread wheat.</title>
        <authorList>
            <consortium name="International Wheat Genome Sequencing Consortium,"/>
            <person name="Marcussen T."/>
            <person name="Sandve S.R."/>
            <person name="Heier L."/>
            <person name="Spannagl M."/>
            <person name="Pfeifer M."/>
            <person name="Jakobsen K.S."/>
            <person name="Wulff B.B."/>
            <person name="Steuernagel B."/>
            <person name="Mayer K.F."/>
            <person name="Olsen O.A."/>
        </authorList>
    </citation>
    <scope>NUCLEOTIDE SEQUENCE [LARGE SCALE GENOMIC DNA]</scope>
    <source>
        <strain evidence="3">cv. AL8/78</strain>
    </source>
</reference>
<reference evidence="2" key="5">
    <citation type="journal article" date="2021" name="G3 (Bethesda)">
        <title>Aegilops tauschii genome assembly Aet v5.0 features greater sequence contiguity and improved annotation.</title>
        <authorList>
            <person name="Wang L."/>
            <person name="Zhu T."/>
            <person name="Rodriguez J.C."/>
            <person name="Deal K.R."/>
            <person name="Dubcovsky J."/>
            <person name="McGuire P.E."/>
            <person name="Lux T."/>
            <person name="Spannagl M."/>
            <person name="Mayer K.F.X."/>
            <person name="Baldrich P."/>
            <person name="Meyers B.C."/>
            <person name="Huo N."/>
            <person name="Gu Y.Q."/>
            <person name="Zhou H."/>
            <person name="Devos K.M."/>
            <person name="Bennetzen J.L."/>
            <person name="Unver T."/>
            <person name="Budak H."/>
            <person name="Gulick P.J."/>
            <person name="Galiba G."/>
            <person name="Kalapos B."/>
            <person name="Nelson D.R."/>
            <person name="Li P."/>
            <person name="You F.M."/>
            <person name="Luo M.C."/>
            <person name="Dvorak J."/>
        </authorList>
    </citation>
    <scope>NUCLEOTIDE SEQUENCE [LARGE SCALE GENOMIC DNA]</scope>
    <source>
        <strain evidence="2">cv. AL8/78</strain>
    </source>
</reference>
<evidence type="ECO:0000256" key="1">
    <source>
        <dbReference type="SAM" id="Phobius"/>
    </source>
</evidence>
<proteinExistence type="predicted"/>
<keyword evidence="1" id="KW-0472">Membrane</keyword>
<feature type="transmembrane region" description="Helical" evidence="1">
    <location>
        <begin position="12"/>
        <end position="35"/>
    </location>
</feature>
<evidence type="ECO:0000313" key="2">
    <source>
        <dbReference type="EnsemblPlants" id="AET3Gv20388800.2"/>
    </source>
</evidence>
<accession>A0A453ELA7</accession>
<dbReference type="Pfam" id="PF05512">
    <property type="entry name" value="AWPM-19"/>
    <property type="match status" value="1"/>
</dbReference>
<dbReference type="AlphaFoldDB" id="A0A453ELA7"/>
<reference evidence="3" key="2">
    <citation type="journal article" date="2017" name="Nat. Plants">
        <title>The Aegilops tauschii genome reveals multiple impacts of transposons.</title>
        <authorList>
            <person name="Zhao G."/>
            <person name="Zou C."/>
            <person name="Li K."/>
            <person name="Wang K."/>
            <person name="Li T."/>
            <person name="Gao L."/>
            <person name="Zhang X."/>
            <person name="Wang H."/>
            <person name="Yang Z."/>
            <person name="Liu X."/>
            <person name="Jiang W."/>
            <person name="Mao L."/>
            <person name="Kong X."/>
            <person name="Jiao Y."/>
            <person name="Jia J."/>
        </authorList>
    </citation>
    <scope>NUCLEOTIDE SEQUENCE [LARGE SCALE GENOMIC DNA]</scope>
    <source>
        <strain evidence="3">cv. AL8/78</strain>
    </source>
</reference>
<dbReference type="EnsemblPlants" id="AET3Gv20388800.2">
    <property type="protein sequence ID" value="AET3Gv20388800.2"/>
    <property type="gene ID" value="AET3Gv20388800"/>
</dbReference>
<reference evidence="2" key="3">
    <citation type="journal article" date="2017" name="Nature">
        <title>Genome sequence of the progenitor of the wheat D genome Aegilops tauschii.</title>
        <authorList>
            <person name="Luo M.C."/>
            <person name="Gu Y.Q."/>
            <person name="Puiu D."/>
            <person name="Wang H."/>
            <person name="Twardziok S.O."/>
            <person name="Deal K.R."/>
            <person name="Huo N."/>
            <person name="Zhu T."/>
            <person name="Wang L."/>
            <person name="Wang Y."/>
            <person name="McGuire P.E."/>
            <person name="Liu S."/>
            <person name="Long H."/>
            <person name="Ramasamy R.K."/>
            <person name="Rodriguez J.C."/>
            <person name="Van S.L."/>
            <person name="Yuan L."/>
            <person name="Wang Z."/>
            <person name="Xia Z."/>
            <person name="Xiao L."/>
            <person name="Anderson O.D."/>
            <person name="Ouyang S."/>
            <person name="Liang Y."/>
            <person name="Zimin A.V."/>
            <person name="Pertea G."/>
            <person name="Qi P."/>
            <person name="Bennetzen J.L."/>
            <person name="Dai X."/>
            <person name="Dawson M.W."/>
            <person name="Muller H.G."/>
            <person name="Kugler K."/>
            <person name="Rivarola-Duarte L."/>
            <person name="Spannagl M."/>
            <person name="Mayer K.F.X."/>
            <person name="Lu F.H."/>
            <person name="Bevan M.W."/>
            <person name="Leroy P."/>
            <person name="Li P."/>
            <person name="You F.M."/>
            <person name="Sun Q."/>
            <person name="Liu Z."/>
            <person name="Lyons E."/>
            <person name="Wicker T."/>
            <person name="Salzberg S.L."/>
            <person name="Devos K.M."/>
            <person name="Dvorak J."/>
        </authorList>
    </citation>
    <scope>NUCLEOTIDE SEQUENCE [LARGE SCALE GENOMIC DNA]</scope>
    <source>
        <strain evidence="2">cv. AL8/78</strain>
    </source>
</reference>
<keyword evidence="1" id="KW-0812">Transmembrane</keyword>
<name>A0A453ELA7_AEGTS</name>
<organism evidence="2 3">
    <name type="scientific">Aegilops tauschii subsp. strangulata</name>
    <name type="common">Goatgrass</name>
    <dbReference type="NCBI Taxonomy" id="200361"/>
    <lineage>
        <taxon>Eukaryota</taxon>
        <taxon>Viridiplantae</taxon>
        <taxon>Streptophyta</taxon>
        <taxon>Embryophyta</taxon>
        <taxon>Tracheophyta</taxon>
        <taxon>Spermatophyta</taxon>
        <taxon>Magnoliopsida</taxon>
        <taxon>Liliopsida</taxon>
        <taxon>Poales</taxon>
        <taxon>Poaceae</taxon>
        <taxon>BOP clade</taxon>
        <taxon>Pooideae</taxon>
        <taxon>Triticodae</taxon>
        <taxon>Triticeae</taxon>
        <taxon>Triticinae</taxon>
        <taxon>Aegilops</taxon>
    </lineage>
</organism>
<evidence type="ECO:0000313" key="3">
    <source>
        <dbReference type="Proteomes" id="UP000015105"/>
    </source>
</evidence>
<dbReference type="Proteomes" id="UP000015105">
    <property type="component" value="Chromosome 3D"/>
</dbReference>